<dbReference type="Proteomes" id="UP001219584">
    <property type="component" value="Chromosome"/>
</dbReference>
<protein>
    <submittedName>
        <fullName evidence="1">Uncharacterized protein</fullName>
    </submittedName>
</protein>
<accession>A0ABY8IA25</accession>
<gene>
    <name evidence="1" type="ORF">P9875_11755</name>
</gene>
<proteinExistence type="predicted"/>
<reference evidence="1 2" key="1">
    <citation type="submission" date="2023-04" db="EMBL/GenBank/DDBJ databases">
        <title>Nanopore sequencing of Janthinobacterium from water.</title>
        <authorList>
            <person name="Ciuchcinski K."/>
            <person name="Rokowska A."/>
            <person name="Dziewit L."/>
        </authorList>
    </citation>
    <scope>NUCLEOTIDE SEQUENCE [LARGE SCALE GENOMIC DNA]</scope>
    <source>
        <strain evidence="1 2">DEMB2</strain>
    </source>
</reference>
<keyword evidence="2" id="KW-1185">Reference proteome</keyword>
<evidence type="ECO:0000313" key="2">
    <source>
        <dbReference type="Proteomes" id="UP001219584"/>
    </source>
</evidence>
<name>A0ABY8IA25_9BURK</name>
<organism evidence="1 2">
    <name type="scientific">Janthinobacterium rivuli</name>
    <dbReference type="NCBI Taxonomy" id="2751478"/>
    <lineage>
        <taxon>Bacteria</taxon>
        <taxon>Pseudomonadati</taxon>
        <taxon>Pseudomonadota</taxon>
        <taxon>Betaproteobacteria</taxon>
        <taxon>Burkholderiales</taxon>
        <taxon>Oxalobacteraceae</taxon>
        <taxon>Janthinobacterium</taxon>
    </lineage>
</organism>
<evidence type="ECO:0000313" key="1">
    <source>
        <dbReference type="EMBL" id="WFR81782.1"/>
    </source>
</evidence>
<dbReference type="EMBL" id="CP121464">
    <property type="protein sequence ID" value="WFR81782.1"/>
    <property type="molecule type" value="Genomic_DNA"/>
</dbReference>
<dbReference type="RefSeq" id="WP_278318463.1">
    <property type="nucleotide sequence ID" value="NZ_CP121464.1"/>
</dbReference>
<sequence length="73" mass="7642">MAISSSSVGGAAAGGALATGVVLHALRAKAQAITASVRSETERVMLGFPSKKKTVWWTEKLLFIVANYLFFGA</sequence>